<dbReference type="GO" id="GO:0004252">
    <property type="term" value="F:serine-type endopeptidase activity"/>
    <property type="evidence" value="ECO:0007669"/>
    <property type="project" value="InterPro"/>
</dbReference>
<dbReference type="Pfam" id="PF01694">
    <property type="entry name" value="Rhomboid"/>
    <property type="match status" value="1"/>
</dbReference>
<dbReference type="GO" id="GO:0006508">
    <property type="term" value="P:proteolysis"/>
    <property type="evidence" value="ECO:0007669"/>
    <property type="project" value="UniProtKB-KW"/>
</dbReference>
<dbReference type="PANTHER" id="PTHR43066:SF11">
    <property type="entry name" value="PEPTIDASE S54 RHOMBOID DOMAIN-CONTAINING PROTEIN"/>
    <property type="match status" value="1"/>
</dbReference>
<evidence type="ECO:0000256" key="5">
    <source>
        <dbReference type="SAM" id="Phobius"/>
    </source>
</evidence>
<evidence type="ECO:0000256" key="4">
    <source>
        <dbReference type="ARBA" id="ARBA00023136"/>
    </source>
</evidence>
<evidence type="ECO:0000259" key="6">
    <source>
        <dbReference type="Pfam" id="PF01694"/>
    </source>
</evidence>
<evidence type="ECO:0000256" key="1">
    <source>
        <dbReference type="ARBA" id="ARBA00004141"/>
    </source>
</evidence>
<keyword evidence="7" id="KW-0645">Protease</keyword>
<dbReference type="AlphaFoldDB" id="A0A2R4P073"/>
<feature type="domain" description="Peptidase S54 rhomboid" evidence="6">
    <location>
        <begin position="48"/>
        <end position="185"/>
    </location>
</feature>
<organism evidence="7 8">
    <name type="scientific">Campylobacter concisus</name>
    <dbReference type="NCBI Taxonomy" id="199"/>
    <lineage>
        <taxon>Bacteria</taxon>
        <taxon>Pseudomonadati</taxon>
        <taxon>Campylobacterota</taxon>
        <taxon>Epsilonproteobacteria</taxon>
        <taxon>Campylobacterales</taxon>
        <taxon>Campylobacteraceae</taxon>
        <taxon>Campylobacter</taxon>
    </lineage>
</organism>
<evidence type="ECO:0000313" key="8">
    <source>
        <dbReference type="Proteomes" id="UP000241854"/>
    </source>
</evidence>
<name>A0A2R4P073_9BACT</name>
<gene>
    <name evidence="7" type="ORF">CCS77_0993</name>
</gene>
<comment type="subcellular location">
    <subcellularLocation>
        <location evidence="1">Membrane</location>
        <topology evidence="1">Multi-pass membrane protein</topology>
    </subcellularLocation>
</comment>
<accession>A0A2R4P073</accession>
<sequence length="192" mass="21801">MAKLSSPATFALILLNLAAFFGVTFMHSRELWLALGLNIYFLEKLYLFQPLTSIFMHAGAGHLLMNMIFLYQVGTMSELYLGTKKFIIFYIVGGVLTQILSFIYIYFAFENEKFINLVGASGALCMLFGMLATSVLYSDKKAWFGYFAIVVAMSFLPLLMGINVAWYAHFIGWSIGCLYAKFYLKRADEILR</sequence>
<dbReference type="EMBL" id="CP021642">
    <property type="protein sequence ID" value="AVX44054.1"/>
    <property type="molecule type" value="Genomic_DNA"/>
</dbReference>
<dbReference type="RefSeq" id="WP_103610182.1">
    <property type="nucleotide sequence ID" value="NZ_CP021642.1"/>
</dbReference>
<keyword evidence="7" id="KW-0378">Hydrolase</keyword>
<proteinExistence type="predicted"/>
<feature type="transmembrane region" description="Helical" evidence="5">
    <location>
        <begin position="166"/>
        <end position="184"/>
    </location>
</feature>
<feature type="transmembrane region" description="Helical" evidence="5">
    <location>
        <begin position="54"/>
        <end position="74"/>
    </location>
</feature>
<feature type="transmembrane region" description="Helical" evidence="5">
    <location>
        <begin position="143"/>
        <end position="160"/>
    </location>
</feature>
<dbReference type="GO" id="GO:0016020">
    <property type="term" value="C:membrane"/>
    <property type="evidence" value="ECO:0007669"/>
    <property type="project" value="UniProtKB-SubCell"/>
</dbReference>
<keyword evidence="2 5" id="KW-0812">Transmembrane</keyword>
<dbReference type="Proteomes" id="UP000241854">
    <property type="component" value="Chromosome"/>
</dbReference>
<protein>
    <submittedName>
        <fullName evidence="7">Rhomboid family intramembrane serine protease</fullName>
    </submittedName>
</protein>
<dbReference type="InterPro" id="IPR022764">
    <property type="entry name" value="Peptidase_S54_rhomboid_dom"/>
</dbReference>
<evidence type="ECO:0000313" key="7">
    <source>
        <dbReference type="EMBL" id="AVX44054.1"/>
    </source>
</evidence>
<keyword evidence="4 5" id="KW-0472">Membrane</keyword>
<evidence type="ECO:0000256" key="2">
    <source>
        <dbReference type="ARBA" id="ARBA00022692"/>
    </source>
</evidence>
<feature type="transmembrane region" description="Helical" evidence="5">
    <location>
        <begin position="6"/>
        <end position="24"/>
    </location>
</feature>
<feature type="transmembrane region" description="Helical" evidence="5">
    <location>
        <begin position="86"/>
        <end position="108"/>
    </location>
</feature>
<reference evidence="7 8" key="1">
    <citation type="journal article" date="2018" name="Emerg. Microbes Infect.">
        <title>Genomic analysis of oral Campylobacter concisus strains identified a potential bacterial molecular marker associated with active Crohn's disease.</title>
        <authorList>
            <person name="Liu F."/>
            <person name="Ma R."/>
            <person name="Tay C.Y.A."/>
            <person name="Octavia S."/>
            <person name="Lan R."/>
            <person name="Chung H.K.L."/>
            <person name="Riordan S.M."/>
            <person name="Grimm M.C."/>
            <person name="Leong R.W."/>
            <person name="Tanaka M.M."/>
            <person name="Connor S."/>
            <person name="Zhang L."/>
        </authorList>
    </citation>
    <scope>NUCLEOTIDE SEQUENCE [LARGE SCALE GENOMIC DNA]</scope>
    <source>
        <strain evidence="7 8">P2CDO4</strain>
    </source>
</reference>
<keyword evidence="3 5" id="KW-1133">Transmembrane helix</keyword>
<dbReference type="PANTHER" id="PTHR43066">
    <property type="entry name" value="RHOMBOID-RELATED PROTEIN"/>
    <property type="match status" value="1"/>
</dbReference>
<feature type="transmembrane region" description="Helical" evidence="5">
    <location>
        <begin position="114"/>
        <end position="136"/>
    </location>
</feature>
<dbReference type="InterPro" id="IPR035952">
    <property type="entry name" value="Rhomboid-like_sf"/>
</dbReference>
<evidence type="ECO:0000256" key="3">
    <source>
        <dbReference type="ARBA" id="ARBA00022989"/>
    </source>
</evidence>
<dbReference type="Gene3D" id="1.20.1540.10">
    <property type="entry name" value="Rhomboid-like"/>
    <property type="match status" value="1"/>
</dbReference>
<dbReference type="SUPFAM" id="SSF144091">
    <property type="entry name" value="Rhomboid-like"/>
    <property type="match status" value="1"/>
</dbReference>